<evidence type="ECO:0000259" key="6">
    <source>
        <dbReference type="Pfam" id="PF00171"/>
    </source>
</evidence>
<dbReference type="InterPro" id="IPR025703">
    <property type="entry name" value="Bifunct_PutA"/>
</dbReference>
<dbReference type="EMBL" id="BAABRL010000001">
    <property type="protein sequence ID" value="GAA5494187.1"/>
    <property type="molecule type" value="Genomic_DNA"/>
</dbReference>
<dbReference type="InterPro" id="IPR002872">
    <property type="entry name" value="Proline_DH_dom"/>
</dbReference>
<organism evidence="8 9">
    <name type="scientific">Rubritalea halochordaticola</name>
    <dbReference type="NCBI Taxonomy" id="714537"/>
    <lineage>
        <taxon>Bacteria</taxon>
        <taxon>Pseudomonadati</taxon>
        <taxon>Verrucomicrobiota</taxon>
        <taxon>Verrucomicrobiia</taxon>
        <taxon>Verrucomicrobiales</taxon>
        <taxon>Rubritaleaceae</taxon>
        <taxon>Rubritalea</taxon>
    </lineage>
</organism>
<dbReference type="InterPro" id="IPR015590">
    <property type="entry name" value="Aldehyde_DH_dom"/>
</dbReference>
<evidence type="ECO:0000256" key="1">
    <source>
        <dbReference type="ARBA" id="ARBA00004786"/>
    </source>
</evidence>
<dbReference type="Gene3D" id="3.40.605.10">
    <property type="entry name" value="Aldehyde Dehydrogenase, Chain A, domain 1"/>
    <property type="match status" value="1"/>
</dbReference>
<dbReference type="InterPro" id="IPR016163">
    <property type="entry name" value="Ald_DH_C"/>
</dbReference>
<sequence>MTISSASVMLEGAEQEMLSNVDVAKSIDKVDSAHMSISSVSELLETVKQGQPNDNELANAAVQLAELILKNANKRQKLSEKYQAWKMARMMNDPRGKALTLAMADQVFRPANHARSANQMRYLIEEYGIPEYLPIHEQIAMRIGATVSQVAPDIVMPAVTTKMRAESDQVILPSEDAKLKPHLAKRKKQSTRMNINQLGEAILGEEEAAHRMQQVIDRLKSPDCEYISVKISAIFSQINLVAYDYTLEEIKKRLRELYRVAKEHTFVREDGSESPKFVNLDMEEYRDLRLTCDAFCQVLDEEEFQQIRAGIVLQAYLPDSFKVQQSLTEWAKKRVSEGMASIKVRIVKGANLAMETVDASVHDWPLATYYSKKEVDANFKRMVHYGCEPENAKAVQLGIASHNLFEVSYSMLVRAKMGVEEYVEFEMLEGMANHQARAVQDFAGGLLRYAPVVKKEDFHSAISYLVRRLDENTHEENFLHDIFGMTPGGQKWNKQKKMFLDAHAIKDEVKDTPNRVQDRNTETFEVDYEAEFENSPDTDWSLLHNQRWIMAKIDEVKAKNIATIPLQIGGEEVLRDTVGIGVDPSKNEKLYEYSLADADDVQKALDVAEQAQPAWEARSIEERAKILKDVAIEIGKCRGESIAIMVMEAGKAAPEGDAEVSEAIDFATYYADSLSWDGMFDGTQIKALGTVVITPPWNFPYAIPCGGVLAALMAGNTVIMKPAPESTLTAWVMVQQLWRAGVPRDVLQFLPCPDNEIGRSLVSSDRVGAVVLTGAYETGRMFQGWKPKMRLYAETSGKNSLIITNAADPDQAIKDLVKSAFNHAGQKCSAASLAIIEADVYENPAFLRQLRDAAASLRVGQSWDPASIVTPVMLEPETNLYKALTTLEEGEEWLLEPVNLEGNPRLWSPGIKLGVKPGSWYHRTECFGPVLGLIRAKNLEDAIRIQNDSSFGLTGGIHTLDDREIKIWRERVEVGNAYINRPITGAIVRRQPFGGWKNSCFGPGAKAGGPNYVSIFGTWTQEEVPTQLAKPSSEVASLLVQLSNEFSTEKGLLESAAGSFAKWWNEEYSIEHDPTGLHGETNHFRYVPLTRALLRADKMSDIEIAIAMLAAKTAGVEMDISLNESKGWVSQYAAGTVTVESEDQLINRLPASVKVDGEIYYSSLRAPGASEELYRAANDTALQLIDWDVLANGRVELMHFFREQSISECTHRYGNIIPKADSF</sequence>
<feature type="domain" description="Aldehyde dehydrogenase" evidence="6">
    <location>
        <begin position="582"/>
        <end position="1011"/>
    </location>
</feature>
<evidence type="ECO:0000259" key="7">
    <source>
        <dbReference type="Pfam" id="PF01619"/>
    </source>
</evidence>
<dbReference type="PROSITE" id="PS00070">
    <property type="entry name" value="ALDEHYDE_DEHYDR_CYS"/>
    <property type="match status" value="1"/>
</dbReference>
<dbReference type="Gene3D" id="3.40.309.10">
    <property type="entry name" value="Aldehyde Dehydrogenase, Chain A, domain 2"/>
    <property type="match status" value="1"/>
</dbReference>
<name>A0ABP9UUZ6_9BACT</name>
<comment type="caution">
    <text evidence="8">The sequence shown here is derived from an EMBL/GenBank/DDBJ whole genome shotgun (WGS) entry which is preliminary data.</text>
</comment>
<comment type="catalytic activity">
    <reaction evidence="5">
        <text>L-glutamate 5-semialdehyde + NAD(+) + H2O = L-glutamate + NADH + 2 H(+)</text>
        <dbReference type="Rhea" id="RHEA:30235"/>
        <dbReference type="ChEBI" id="CHEBI:15377"/>
        <dbReference type="ChEBI" id="CHEBI:15378"/>
        <dbReference type="ChEBI" id="CHEBI:29985"/>
        <dbReference type="ChEBI" id="CHEBI:57540"/>
        <dbReference type="ChEBI" id="CHEBI:57945"/>
        <dbReference type="ChEBI" id="CHEBI:58066"/>
        <dbReference type="EC" id="1.2.1.88"/>
    </reaction>
</comment>
<dbReference type="Gene3D" id="3.20.20.220">
    <property type="match status" value="1"/>
</dbReference>
<proteinExistence type="predicted"/>
<dbReference type="InterPro" id="IPR016160">
    <property type="entry name" value="Ald_DH_CS_CYS"/>
</dbReference>
<dbReference type="Pfam" id="PF00171">
    <property type="entry name" value="Aldedh"/>
    <property type="match status" value="1"/>
</dbReference>
<reference evidence="8 9" key="1">
    <citation type="submission" date="2024-02" db="EMBL/GenBank/DDBJ databases">
        <title>Rubritalea halochordaticola NBRC 107102.</title>
        <authorList>
            <person name="Ichikawa N."/>
            <person name="Katano-Makiyama Y."/>
            <person name="Hidaka K."/>
        </authorList>
    </citation>
    <scope>NUCLEOTIDE SEQUENCE [LARGE SCALE GENOMIC DNA]</scope>
    <source>
        <strain evidence="8 9">NBRC 107102</strain>
    </source>
</reference>
<keyword evidence="9" id="KW-1185">Reference proteome</keyword>
<dbReference type="RefSeq" id="WP_346187202.1">
    <property type="nucleotide sequence ID" value="NZ_BAABRL010000001.1"/>
</dbReference>
<dbReference type="PANTHER" id="PTHR42862">
    <property type="entry name" value="DELTA-1-PYRROLINE-5-CARBOXYLATE DEHYDROGENASE 1, ISOFORM A-RELATED"/>
    <property type="match status" value="1"/>
</dbReference>
<dbReference type="SUPFAM" id="SSF53720">
    <property type="entry name" value="ALDH-like"/>
    <property type="match status" value="1"/>
</dbReference>
<dbReference type="InterPro" id="IPR050485">
    <property type="entry name" value="Proline_metab_enzyme"/>
</dbReference>
<keyword evidence="4" id="KW-0520">NAD</keyword>
<dbReference type="PIRSF" id="PIRSF000197">
    <property type="entry name" value="Bifunct_PutA"/>
    <property type="match status" value="1"/>
</dbReference>
<dbReference type="SUPFAM" id="SSF51730">
    <property type="entry name" value="FAD-linked oxidoreductase"/>
    <property type="match status" value="1"/>
</dbReference>
<keyword evidence="3" id="KW-0560">Oxidoreductase</keyword>
<dbReference type="InterPro" id="IPR016162">
    <property type="entry name" value="Ald_DH_N"/>
</dbReference>
<dbReference type="Proteomes" id="UP001424741">
    <property type="component" value="Unassembled WGS sequence"/>
</dbReference>
<dbReference type="PANTHER" id="PTHR42862:SF1">
    <property type="entry name" value="DELTA-1-PYRROLINE-5-CARBOXYLATE DEHYDROGENASE 2, ISOFORM A-RELATED"/>
    <property type="match status" value="1"/>
</dbReference>
<accession>A0ABP9UUZ6</accession>
<dbReference type="InterPro" id="IPR029041">
    <property type="entry name" value="FAD-linked_oxidoreductase-like"/>
</dbReference>
<evidence type="ECO:0000313" key="9">
    <source>
        <dbReference type="Proteomes" id="UP001424741"/>
    </source>
</evidence>
<dbReference type="EC" id="1.2.1.88" evidence="2"/>
<evidence type="ECO:0000256" key="5">
    <source>
        <dbReference type="ARBA" id="ARBA00048142"/>
    </source>
</evidence>
<comment type="pathway">
    <text evidence="1">Amino-acid degradation; L-proline degradation into L-glutamate; L-glutamate from L-proline: step 2/2.</text>
</comment>
<feature type="domain" description="Proline dehydrogenase" evidence="7">
    <location>
        <begin position="182"/>
        <end position="480"/>
    </location>
</feature>
<dbReference type="InterPro" id="IPR016161">
    <property type="entry name" value="Ald_DH/histidinol_DH"/>
</dbReference>
<gene>
    <name evidence="8" type="primary">rocA</name>
    <name evidence="8" type="ORF">Rhal01_00345</name>
</gene>
<evidence type="ECO:0000313" key="8">
    <source>
        <dbReference type="EMBL" id="GAA5494187.1"/>
    </source>
</evidence>
<evidence type="ECO:0000256" key="4">
    <source>
        <dbReference type="ARBA" id="ARBA00023027"/>
    </source>
</evidence>
<protein>
    <recommendedName>
        <fullName evidence="2">L-glutamate gamma-semialdehyde dehydrogenase</fullName>
        <ecNumber evidence="2">1.2.1.88</ecNumber>
    </recommendedName>
</protein>
<dbReference type="Pfam" id="PF01619">
    <property type="entry name" value="Pro_dh"/>
    <property type="match status" value="1"/>
</dbReference>
<evidence type="ECO:0000256" key="2">
    <source>
        <dbReference type="ARBA" id="ARBA00012884"/>
    </source>
</evidence>
<evidence type="ECO:0000256" key="3">
    <source>
        <dbReference type="ARBA" id="ARBA00023002"/>
    </source>
</evidence>